<reference evidence="1" key="1">
    <citation type="submission" date="2023-05" db="EMBL/GenBank/DDBJ databases">
        <authorList>
            <person name="Stuckert A."/>
        </authorList>
    </citation>
    <scope>NUCLEOTIDE SEQUENCE</scope>
</reference>
<dbReference type="EMBL" id="CATNWA010002809">
    <property type="protein sequence ID" value="CAI9543797.1"/>
    <property type="molecule type" value="Genomic_DNA"/>
</dbReference>
<keyword evidence="2" id="KW-1185">Reference proteome</keyword>
<evidence type="ECO:0000313" key="2">
    <source>
        <dbReference type="Proteomes" id="UP001162483"/>
    </source>
</evidence>
<comment type="caution">
    <text evidence="1">The sequence shown here is derived from an EMBL/GenBank/DDBJ whole genome shotgun (WGS) entry which is preliminary data.</text>
</comment>
<dbReference type="Proteomes" id="UP001162483">
    <property type="component" value="Unassembled WGS sequence"/>
</dbReference>
<accession>A0ABN9B8A7</accession>
<evidence type="ECO:0000313" key="1">
    <source>
        <dbReference type="EMBL" id="CAI9543797.1"/>
    </source>
</evidence>
<organism evidence="1 2">
    <name type="scientific">Staurois parvus</name>
    <dbReference type="NCBI Taxonomy" id="386267"/>
    <lineage>
        <taxon>Eukaryota</taxon>
        <taxon>Metazoa</taxon>
        <taxon>Chordata</taxon>
        <taxon>Craniata</taxon>
        <taxon>Vertebrata</taxon>
        <taxon>Euteleostomi</taxon>
        <taxon>Amphibia</taxon>
        <taxon>Batrachia</taxon>
        <taxon>Anura</taxon>
        <taxon>Neobatrachia</taxon>
        <taxon>Ranoidea</taxon>
        <taxon>Ranidae</taxon>
        <taxon>Staurois</taxon>
    </lineage>
</organism>
<proteinExistence type="predicted"/>
<feature type="non-terminal residue" evidence="1">
    <location>
        <position position="68"/>
    </location>
</feature>
<sequence>MMSGSDILFTTIHVITDWPWIGGHDRSAACSQGACIIGTSDTAGTGSWCRTLPGSTHTHSLKMQAPFM</sequence>
<gene>
    <name evidence="1" type="ORF">SPARVUS_LOCUS2372669</name>
</gene>
<name>A0ABN9B8A7_9NEOB</name>
<protein>
    <submittedName>
        <fullName evidence="1">Uncharacterized protein</fullName>
    </submittedName>
</protein>